<dbReference type="Proteomes" id="UP000247892">
    <property type="component" value="Unassembled WGS sequence"/>
</dbReference>
<protein>
    <submittedName>
        <fullName evidence="2">Uncharacterized protein</fullName>
    </submittedName>
</protein>
<dbReference type="EMBL" id="MASU01000022">
    <property type="protein sequence ID" value="PXY18286.1"/>
    <property type="molecule type" value="Genomic_DNA"/>
</dbReference>
<evidence type="ECO:0000313" key="2">
    <source>
        <dbReference type="EMBL" id="PXY18286.1"/>
    </source>
</evidence>
<reference evidence="2 3" key="1">
    <citation type="submission" date="2016-07" db="EMBL/GenBank/DDBJ databases">
        <title>Draft genome sequence of Prauserella sp. YIM 121212, isolated from alkaline soil.</title>
        <authorList>
            <person name="Ruckert C."/>
            <person name="Albersmeier A."/>
            <person name="Jiang C.-L."/>
            <person name="Jiang Y."/>
            <person name="Kalinowski J."/>
            <person name="Schneider O."/>
            <person name="Winkler A."/>
            <person name="Zotchev S.B."/>
        </authorList>
    </citation>
    <scope>NUCLEOTIDE SEQUENCE [LARGE SCALE GENOMIC DNA]</scope>
    <source>
        <strain evidence="2 3">YIM 121212</strain>
    </source>
</reference>
<gene>
    <name evidence="2" type="ORF">BA062_36225</name>
</gene>
<feature type="region of interest" description="Disordered" evidence="1">
    <location>
        <begin position="119"/>
        <end position="138"/>
    </location>
</feature>
<proteinExistence type="predicted"/>
<keyword evidence="3" id="KW-1185">Reference proteome</keyword>
<organism evidence="2 3">
    <name type="scientific">Prauserella flavalba</name>
    <dbReference type="NCBI Taxonomy" id="1477506"/>
    <lineage>
        <taxon>Bacteria</taxon>
        <taxon>Bacillati</taxon>
        <taxon>Actinomycetota</taxon>
        <taxon>Actinomycetes</taxon>
        <taxon>Pseudonocardiales</taxon>
        <taxon>Pseudonocardiaceae</taxon>
        <taxon>Prauserella</taxon>
    </lineage>
</organism>
<accession>A0A318LCX1</accession>
<name>A0A318LCX1_9PSEU</name>
<dbReference type="OrthoDB" id="3670868at2"/>
<dbReference type="RefSeq" id="WP_110343749.1">
    <property type="nucleotide sequence ID" value="NZ_MASU01000022.1"/>
</dbReference>
<sequence>MNSTHADFYLGPGPDARWLGSLAEFDGRADGPPPTASAEDGLSAVFAAEDIDTYQAAVVGLLAHRAAEGGFAVVPGPDGAPGWPWRAATSIGWYACTFHDGQVRLSWRGGPWTTPDLSRLTQDESAAGPPAELPVLGATEPPTARFTYTFRGHQIPITQRMRPTPQTYLDHRAEAATAVAGAAELVVRRRWPLPDLAATAVREIAHGLLRPGPGPNLSVLPDDAPFAYERLVAALHFLIDADRYAENNNPDHGLTLLTSAADVAAQAVTAHRTSQPYPWPQPGHRTKGS</sequence>
<evidence type="ECO:0000313" key="3">
    <source>
        <dbReference type="Proteomes" id="UP000247892"/>
    </source>
</evidence>
<comment type="caution">
    <text evidence="2">The sequence shown here is derived from an EMBL/GenBank/DDBJ whole genome shotgun (WGS) entry which is preliminary data.</text>
</comment>
<feature type="region of interest" description="Disordered" evidence="1">
    <location>
        <begin position="268"/>
        <end position="289"/>
    </location>
</feature>
<evidence type="ECO:0000256" key="1">
    <source>
        <dbReference type="SAM" id="MobiDB-lite"/>
    </source>
</evidence>
<dbReference type="AlphaFoldDB" id="A0A318LCX1"/>